<evidence type="ECO:0000256" key="1">
    <source>
        <dbReference type="SAM" id="Phobius"/>
    </source>
</evidence>
<proteinExistence type="predicted"/>
<dbReference type="SUPFAM" id="SSF103196">
    <property type="entry name" value="Roadblock/LC7 domain"/>
    <property type="match status" value="1"/>
</dbReference>
<protein>
    <recommendedName>
        <fullName evidence="2">Roadblock/LAMTOR2 domain-containing protein</fullName>
    </recommendedName>
</protein>
<organism evidence="3 4">
    <name type="scientific">Saccharothrix violaceirubra</name>
    <dbReference type="NCBI Taxonomy" id="413306"/>
    <lineage>
        <taxon>Bacteria</taxon>
        <taxon>Bacillati</taxon>
        <taxon>Actinomycetota</taxon>
        <taxon>Actinomycetes</taxon>
        <taxon>Pseudonocardiales</taxon>
        <taxon>Pseudonocardiaceae</taxon>
        <taxon>Saccharothrix</taxon>
    </lineage>
</organism>
<keyword evidence="4" id="KW-1185">Reference proteome</keyword>
<dbReference type="Proteomes" id="UP000542674">
    <property type="component" value="Unassembled WGS sequence"/>
</dbReference>
<dbReference type="EMBL" id="JACHJS010000001">
    <property type="protein sequence ID" value="MBB4965430.1"/>
    <property type="molecule type" value="Genomic_DNA"/>
</dbReference>
<dbReference type="SMART" id="SM00960">
    <property type="entry name" value="Robl_LC7"/>
    <property type="match status" value="1"/>
</dbReference>
<evidence type="ECO:0000313" key="4">
    <source>
        <dbReference type="Proteomes" id="UP000542674"/>
    </source>
</evidence>
<feature type="domain" description="Roadblock/LAMTOR2" evidence="2">
    <location>
        <begin position="7"/>
        <end position="96"/>
    </location>
</feature>
<evidence type="ECO:0000313" key="3">
    <source>
        <dbReference type="EMBL" id="MBB4965430.1"/>
    </source>
</evidence>
<accession>A0A7W7T509</accession>
<keyword evidence="1" id="KW-0812">Transmembrane</keyword>
<gene>
    <name evidence="3" type="ORF">F4559_002789</name>
</gene>
<dbReference type="Gene3D" id="3.30.450.30">
    <property type="entry name" value="Dynein light chain 2a, cytoplasmic"/>
    <property type="match status" value="1"/>
</dbReference>
<dbReference type="Pfam" id="PF03259">
    <property type="entry name" value="Robl_LC7"/>
    <property type="match status" value="1"/>
</dbReference>
<dbReference type="AlphaFoldDB" id="A0A7W7T509"/>
<dbReference type="RefSeq" id="WP_184668952.1">
    <property type="nucleotide sequence ID" value="NZ_BAABAI010000001.1"/>
</dbReference>
<name>A0A7W7T509_9PSEU</name>
<sequence>MDYDALAAELRKLRENVSGVTDTVIAATDGIPILTDVAKRVEPAHISALAAADLGIARQAAEVIGLGKLSQTVVFGSAGYMAVYAIGGMSLMVVLGDEGLNLGRLIYETRPVIERVNSILAS</sequence>
<reference evidence="3 4" key="1">
    <citation type="submission" date="2020-08" db="EMBL/GenBank/DDBJ databases">
        <title>Sequencing the genomes of 1000 actinobacteria strains.</title>
        <authorList>
            <person name="Klenk H.-P."/>
        </authorList>
    </citation>
    <scope>NUCLEOTIDE SEQUENCE [LARGE SCALE GENOMIC DNA]</scope>
    <source>
        <strain evidence="3 4">DSM 45084</strain>
    </source>
</reference>
<keyword evidence="1" id="KW-1133">Transmembrane helix</keyword>
<comment type="caution">
    <text evidence="3">The sequence shown here is derived from an EMBL/GenBank/DDBJ whole genome shotgun (WGS) entry which is preliminary data.</text>
</comment>
<dbReference type="InterPro" id="IPR004942">
    <property type="entry name" value="Roadblock/LAMTOR2_dom"/>
</dbReference>
<keyword evidence="1" id="KW-0472">Membrane</keyword>
<feature type="transmembrane region" description="Helical" evidence="1">
    <location>
        <begin position="73"/>
        <end position="95"/>
    </location>
</feature>
<evidence type="ECO:0000259" key="2">
    <source>
        <dbReference type="SMART" id="SM00960"/>
    </source>
</evidence>